<evidence type="ECO:0000256" key="3">
    <source>
        <dbReference type="ARBA" id="ARBA00022989"/>
    </source>
</evidence>
<evidence type="ECO:0000256" key="1">
    <source>
        <dbReference type="ARBA" id="ARBA00004651"/>
    </source>
</evidence>
<dbReference type="GO" id="GO:0016301">
    <property type="term" value="F:kinase activity"/>
    <property type="evidence" value="ECO:0007669"/>
    <property type="project" value="UniProtKB-KW"/>
</dbReference>
<proteinExistence type="predicted"/>
<dbReference type="SUPFAM" id="SSF90123">
    <property type="entry name" value="ABC transporter transmembrane region"/>
    <property type="match status" value="1"/>
</dbReference>
<keyword evidence="6" id="KW-0808">Transferase</keyword>
<keyword evidence="3 5" id="KW-1133">Transmembrane helix</keyword>
<dbReference type="Proteomes" id="UP000029647">
    <property type="component" value="Unassembled WGS sequence"/>
</dbReference>
<keyword evidence="6" id="KW-0418">Kinase</keyword>
<dbReference type="InterPro" id="IPR036640">
    <property type="entry name" value="ABC1_TM_sf"/>
</dbReference>
<sequence>MDDLRKPLSFSVGKGDYLKIGIIILVVFIICLIVLLSLGFASLFTNSDTSTDNDTLSWMSGALGGLISIVLALFTFLAFYVQYLANQKIQNQFREQQANEHFHKMLELHKSNIDEFSIKSHDKEDIRTTEIHTHGNLDAIIKTVDSKSLRSNNYQTRGRRCFILMLNDLHYSIQLSFQVKAANRLVLKDELVLKLAYRIFFLGGITFQTRVP</sequence>
<feature type="transmembrane region" description="Helical" evidence="5">
    <location>
        <begin position="56"/>
        <end position="81"/>
    </location>
</feature>
<gene>
    <name evidence="6" type="ORF">JCM19275_3174</name>
</gene>
<dbReference type="GO" id="GO:0005886">
    <property type="term" value="C:plasma membrane"/>
    <property type="evidence" value="ECO:0007669"/>
    <property type="project" value="UniProtKB-SubCell"/>
</dbReference>
<evidence type="ECO:0000256" key="4">
    <source>
        <dbReference type="ARBA" id="ARBA00023136"/>
    </source>
</evidence>
<dbReference type="GO" id="GO:0005524">
    <property type="term" value="F:ATP binding"/>
    <property type="evidence" value="ECO:0007669"/>
    <property type="project" value="InterPro"/>
</dbReference>
<protein>
    <submittedName>
        <fullName evidence="6">Signal transduction histidine kinase</fullName>
    </submittedName>
</protein>
<accession>A0A090WFX9</accession>
<organism evidence="6 7">
    <name type="scientific">Nonlabens ulvanivorans</name>
    <name type="common">Persicivirga ulvanivorans</name>
    <dbReference type="NCBI Taxonomy" id="906888"/>
    <lineage>
        <taxon>Bacteria</taxon>
        <taxon>Pseudomonadati</taxon>
        <taxon>Bacteroidota</taxon>
        <taxon>Flavobacteriia</taxon>
        <taxon>Flavobacteriales</taxon>
        <taxon>Flavobacteriaceae</taxon>
        <taxon>Nonlabens</taxon>
    </lineage>
</organism>
<evidence type="ECO:0000313" key="7">
    <source>
        <dbReference type="Proteomes" id="UP000029647"/>
    </source>
</evidence>
<keyword evidence="4 5" id="KW-0472">Membrane</keyword>
<evidence type="ECO:0000256" key="2">
    <source>
        <dbReference type="ARBA" id="ARBA00022692"/>
    </source>
</evidence>
<dbReference type="EMBL" id="BBNT01000002">
    <property type="protein sequence ID" value="GAL74319.1"/>
    <property type="molecule type" value="Genomic_DNA"/>
</dbReference>
<reference evidence="6 7" key="1">
    <citation type="journal article" date="2014" name="Genome Announc.">
        <title>Draft Genome Sequences of Marine Flavobacterium Nonlabens Strains NR17, NR24, NR27, NR32, NR33, and Ara13.</title>
        <authorList>
            <person name="Nakanishi M."/>
            <person name="Meirelles P."/>
            <person name="Suzuki R."/>
            <person name="Takatani N."/>
            <person name="Mino S."/>
            <person name="Suda W."/>
            <person name="Oshima K."/>
            <person name="Hattori M."/>
            <person name="Ohkuma M."/>
            <person name="Hosokawa M."/>
            <person name="Miyashita K."/>
            <person name="Thompson F.L."/>
            <person name="Niwa A."/>
            <person name="Sawabe T."/>
            <person name="Sawabe T."/>
        </authorList>
    </citation>
    <scope>NUCLEOTIDE SEQUENCE [LARGE SCALE GENOMIC DNA]</scope>
    <source>
        <strain evidence="7">JCM19275</strain>
    </source>
</reference>
<name>A0A090WFX9_NONUL</name>
<evidence type="ECO:0000313" key="6">
    <source>
        <dbReference type="EMBL" id="GAL74319.1"/>
    </source>
</evidence>
<comment type="caution">
    <text evidence="6">The sequence shown here is derived from an EMBL/GenBank/DDBJ whole genome shotgun (WGS) entry which is preliminary data.</text>
</comment>
<dbReference type="AlphaFoldDB" id="A0A090WFX9"/>
<comment type="subcellular location">
    <subcellularLocation>
        <location evidence="1">Cell membrane</location>
        <topology evidence="1">Multi-pass membrane protein</topology>
    </subcellularLocation>
</comment>
<feature type="transmembrane region" description="Helical" evidence="5">
    <location>
        <begin position="20"/>
        <end position="44"/>
    </location>
</feature>
<keyword evidence="2 5" id="KW-0812">Transmembrane</keyword>
<evidence type="ECO:0000256" key="5">
    <source>
        <dbReference type="SAM" id="Phobius"/>
    </source>
</evidence>